<dbReference type="AlphaFoldDB" id="A0A242ANW3"/>
<comment type="caution">
    <text evidence="1">The sequence shown here is derived from an EMBL/GenBank/DDBJ whole genome shotgun (WGS) entry which is preliminary data.</text>
</comment>
<proteinExistence type="predicted"/>
<gene>
    <name evidence="1" type="ORF">A5810_003184</name>
</gene>
<reference evidence="1 2" key="1">
    <citation type="submission" date="2017-05" db="EMBL/GenBank/DDBJ databases">
        <title>The Genome Sequence of Enterococcus faecium 7H8_DIV0219.</title>
        <authorList>
            <consortium name="The Broad Institute Genomics Platform"/>
            <consortium name="The Broad Institute Genomic Center for Infectious Diseases"/>
            <person name="Earl A."/>
            <person name="Manson A."/>
            <person name="Schwartman J."/>
            <person name="Gilmore M."/>
            <person name="Abouelleil A."/>
            <person name="Cao P."/>
            <person name="Chapman S."/>
            <person name="Cusick C."/>
            <person name="Shea T."/>
            <person name="Young S."/>
            <person name="Neafsey D."/>
            <person name="Nusbaum C."/>
            <person name="Birren B."/>
        </authorList>
    </citation>
    <scope>NUCLEOTIDE SEQUENCE [LARGE SCALE GENOMIC DNA]</scope>
    <source>
        <strain evidence="1 2">7H8_DIV0219</strain>
    </source>
</reference>
<name>A0A242ANW3_ENTFC</name>
<accession>A0A242ANW3</accession>
<evidence type="ECO:0000313" key="2">
    <source>
        <dbReference type="Proteomes" id="UP000194885"/>
    </source>
</evidence>
<organism evidence="1 2">
    <name type="scientific">Enterococcus faecium</name>
    <name type="common">Streptococcus faecium</name>
    <dbReference type="NCBI Taxonomy" id="1352"/>
    <lineage>
        <taxon>Bacteria</taxon>
        <taxon>Bacillati</taxon>
        <taxon>Bacillota</taxon>
        <taxon>Bacilli</taxon>
        <taxon>Lactobacillales</taxon>
        <taxon>Enterococcaceae</taxon>
        <taxon>Enterococcus</taxon>
    </lineage>
</organism>
<protein>
    <recommendedName>
        <fullName evidence="3">DUF2187 domain-containing protein</fullName>
    </recommendedName>
</protein>
<dbReference type="Proteomes" id="UP000194885">
    <property type="component" value="Unassembled WGS sequence"/>
</dbReference>
<evidence type="ECO:0008006" key="3">
    <source>
        <dbReference type="Google" id="ProtNLM"/>
    </source>
</evidence>
<sequence>MQIKEGMKISTVNVNGSNCTGKVVSFEKNTFVIEHKTNYGNERYLISKNEFRKKGYTFPKYDRKEDFNNHNIL</sequence>
<evidence type="ECO:0000313" key="1">
    <source>
        <dbReference type="EMBL" id="OTN82291.1"/>
    </source>
</evidence>
<dbReference type="EMBL" id="NGKW01000037">
    <property type="protein sequence ID" value="OTN82291.1"/>
    <property type="molecule type" value="Genomic_DNA"/>
</dbReference>
<dbReference type="RefSeq" id="WP_086324055.1">
    <property type="nucleotide sequence ID" value="NZ_NGKW01000037.1"/>
</dbReference>